<keyword evidence="4" id="KW-1185">Reference proteome</keyword>
<evidence type="ECO:0000313" key="2">
    <source>
        <dbReference type="EMBL" id="RLP12942.1"/>
    </source>
</evidence>
<dbReference type="SMART" id="SM00530">
    <property type="entry name" value="HTH_XRE"/>
    <property type="match status" value="1"/>
</dbReference>
<accession>A0A383S5L3</accession>
<gene>
    <name evidence="2" type="ORF">D7U36_00465</name>
    <name evidence="3" type="ORF">PROPAUS_0763</name>
</gene>
<dbReference type="AlphaFoldDB" id="A0A383S5L3"/>
<protein>
    <submittedName>
        <fullName evidence="3">HTH_XRE</fullName>
    </submittedName>
    <submittedName>
        <fullName evidence="2">XRE family transcriptional regulator</fullName>
    </submittedName>
</protein>
<reference evidence="4" key="2">
    <citation type="submission" date="2018-08" db="EMBL/GenBank/DDBJ databases">
        <authorList>
            <person name="Hornung B."/>
        </authorList>
    </citation>
    <scope>NUCLEOTIDE SEQUENCE [LARGE SCALE GENOMIC DNA]</scope>
</reference>
<dbReference type="OrthoDB" id="5123789at2"/>
<reference evidence="2 5" key="3">
    <citation type="submission" date="2018-10" db="EMBL/GenBank/DDBJ databases">
        <title>Propionibacterium australiense Genome Sequencing and Assembly.</title>
        <authorList>
            <person name="Bernier A.-M."/>
            <person name="Bernard K."/>
        </authorList>
    </citation>
    <scope>NUCLEOTIDE SEQUENCE [LARGE SCALE GENOMIC DNA]</scope>
    <source>
        <strain evidence="2 5">NML98A078</strain>
    </source>
</reference>
<dbReference type="PROSITE" id="PS50943">
    <property type="entry name" value="HTH_CROC1"/>
    <property type="match status" value="1"/>
</dbReference>
<dbReference type="SUPFAM" id="SSF47413">
    <property type="entry name" value="lambda repressor-like DNA-binding domains"/>
    <property type="match status" value="1"/>
</dbReference>
<dbReference type="RefSeq" id="WP_119161226.1">
    <property type="nucleotide sequence ID" value="NZ_LR134442.1"/>
</dbReference>
<evidence type="ECO:0000313" key="4">
    <source>
        <dbReference type="Proteomes" id="UP000263928"/>
    </source>
</evidence>
<name>A0A383S5L3_9ACTN</name>
<sequence length="139" mass="15293">MTGVTDYYWGHGDPEYDAVYAEESVVGDVGELIALAMERKGVSRAELAERCGVTPGAITQRLDGRSNMTIRKLAATLYQLGYDVRMELVDRDTHERLTLDAPHGARSQPEPVQRLNPKAFGVPVLSSKKQVIHRGVSIA</sequence>
<dbReference type="InterPro" id="IPR010982">
    <property type="entry name" value="Lambda_DNA-bd_dom_sf"/>
</dbReference>
<dbReference type="Proteomes" id="UP000263928">
    <property type="component" value="Unassembled WGS sequence"/>
</dbReference>
<dbReference type="Proteomes" id="UP000279336">
    <property type="component" value="Unassembled WGS sequence"/>
</dbReference>
<evidence type="ECO:0000313" key="5">
    <source>
        <dbReference type="Proteomes" id="UP000279336"/>
    </source>
</evidence>
<evidence type="ECO:0000259" key="1">
    <source>
        <dbReference type="PROSITE" id="PS50943"/>
    </source>
</evidence>
<dbReference type="InterPro" id="IPR001387">
    <property type="entry name" value="Cro/C1-type_HTH"/>
</dbReference>
<dbReference type="CDD" id="cd00093">
    <property type="entry name" value="HTH_XRE"/>
    <property type="match status" value="1"/>
</dbReference>
<dbReference type="EMBL" id="UNQJ01000003">
    <property type="protein sequence ID" value="SYZ32852.1"/>
    <property type="molecule type" value="Genomic_DNA"/>
</dbReference>
<feature type="domain" description="HTH cro/C1-type" evidence="1">
    <location>
        <begin position="33"/>
        <end position="88"/>
    </location>
</feature>
<evidence type="ECO:0000313" key="3">
    <source>
        <dbReference type="EMBL" id="SYZ32852.1"/>
    </source>
</evidence>
<reference evidence="3" key="1">
    <citation type="submission" date="2018-08" db="EMBL/GenBank/DDBJ databases">
        <authorList>
            <person name="Ferrada E.E."/>
            <person name="Latorre B.A."/>
        </authorList>
    </citation>
    <scope>NUCLEOTIDE SEQUENCE [LARGE SCALE GENOMIC DNA]</scope>
    <source>
        <strain evidence="3">Propionibacterium_australiense1</strain>
    </source>
</reference>
<dbReference type="EMBL" id="RCIW01000001">
    <property type="protein sequence ID" value="RLP12942.1"/>
    <property type="molecule type" value="Genomic_DNA"/>
</dbReference>
<dbReference type="GO" id="GO:0003677">
    <property type="term" value="F:DNA binding"/>
    <property type="evidence" value="ECO:0007669"/>
    <property type="project" value="InterPro"/>
</dbReference>
<dbReference type="Gene3D" id="1.10.260.40">
    <property type="entry name" value="lambda repressor-like DNA-binding domains"/>
    <property type="match status" value="1"/>
</dbReference>
<organism evidence="3 4">
    <name type="scientific">Propionibacterium australiense</name>
    <dbReference type="NCBI Taxonomy" id="119981"/>
    <lineage>
        <taxon>Bacteria</taxon>
        <taxon>Bacillati</taxon>
        <taxon>Actinomycetota</taxon>
        <taxon>Actinomycetes</taxon>
        <taxon>Propionibacteriales</taxon>
        <taxon>Propionibacteriaceae</taxon>
        <taxon>Propionibacterium</taxon>
    </lineage>
</organism>
<proteinExistence type="predicted"/>